<dbReference type="SUPFAM" id="SSF56507">
    <property type="entry name" value="Methionine synthase activation domain-like"/>
    <property type="match status" value="1"/>
</dbReference>
<dbReference type="PaxDb" id="166486-ERS852572_03124"/>
<reference evidence="5 6" key="2">
    <citation type="submission" date="2018-08" db="EMBL/GenBank/DDBJ databases">
        <title>A genome reference for cultivated species of the human gut microbiota.</title>
        <authorList>
            <person name="Zou Y."/>
            <person name="Xue W."/>
            <person name="Luo G."/>
        </authorList>
    </citation>
    <scope>NUCLEOTIDE SEQUENCE [LARGE SCALE GENOMIC DNA]</scope>
    <source>
        <strain evidence="3 6">AF31-21AC</strain>
        <strain evidence="2 5">AM37-1AC</strain>
    </source>
</reference>
<dbReference type="OrthoDB" id="2068328at2"/>
<dbReference type="RefSeq" id="WP_055195581.1">
    <property type="nucleotide sequence ID" value="NZ_CABIYH010000028.1"/>
</dbReference>
<evidence type="ECO:0000313" key="2">
    <source>
        <dbReference type="EMBL" id="RHC12890.1"/>
    </source>
</evidence>
<organism evidence="1 4">
    <name type="scientific">Roseburia intestinalis</name>
    <dbReference type="NCBI Taxonomy" id="166486"/>
    <lineage>
        <taxon>Bacteria</taxon>
        <taxon>Bacillati</taxon>
        <taxon>Bacillota</taxon>
        <taxon>Clostridia</taxon>
        <taxon>Lachnospirales</taxon>
        <taxon>Lachnospiraceae</taxon>
        <taxon>Roseburia</taxon>
    </lineage>
</organism>
<dbReference type="EMBL" id="QRQN01000020">
    <property type="protein sequence ID" value="RHN05377.1"/>
    <property type="molecule type" value="Genomic_DNA"/>
</dbReference>
<dbReference type="Proteomes" id="UP000283586">
    <property type="component" value="Unassembled WGS sequence"/>
</dbReference>
<dbReference type="EMBL" id="CYXZ01000028">
    <property type="protein sequence ID" value="CUN27754.1"/>
    <property type="molecule type" value="Genomic_DNA"/>
</dbReference>
<evidence type="ECO:0008006" key="7">
    <source>
        <dbReference type="Google" id="ProtNLM"/>
    </source>
</evidence>
<evidence type="ECO:0000313" key="3">
    <source>
        <dbReference type="EMBL" id="RHN05377.1"/>
    </source>
</evidence>
<dbReference type="GO" id="GO:0008705">
    <property type="term" value="F:methionine synthase activity"/>
    <property type="evidence" value="ECO:0007669"/>
    <property type="project" value="InterPro"/>
</dbReference>
<evidence type="ECO:0000313" key="6">
    <source>
        <dbReference type="Proteomes" id="UP000283586"/>
    </source>
</evidence>
<evidence type="ECO:0000313" key="1">
    <source>
        <dbReference type="EMBL" id="CUN27754.1"/>
    </source>
</evidence>
<sequence>MTEEKFIHTNLKNELTHDFLVEILKHYHYEQKDMEMLKEVAGELRECLAGEEGFYCMTRRQCEQILNLCREENYAIGIFTLGSRVDELENRYSSTERLREAYAVETICWELLRKGYDMFQRWAEAHLKQRLESYHFFGSEEGLPFEKMAQLLAEMGQNRITCNQAYCMEPKKSVMFLAELSGGSLKVESKRNFREKSGESSGAGVKWNAAETEKCGDKSTGICASCSNKECAYRR</sequence>
<dbReference type="Proteomes" id="UP000283513">
    <property type="component" value="Unassembled WGS sequence"/>
</dbReference>
<name>A0A173VL23_9FIRM</name>
<protein>
    <recommendedName>
        <fullName evidence="7">Vitamin B12 dependent methionine synthase, activation domain</fullName>
    </recommendedName>
</protein>
<accession>A0A173VL23</accession>
<dbReference type="InterPro" id="IPR037010">
    <property type="entry name" value="VitB12-dep_Met_synth_activ_sf"/>
</dbReference>
<dbReference type="EMBL" id="QSHO01000024">
    <property type="protein sequence ID" value="RHC12890.1"/>
    <property type="molecule type" value="Genomic_DNA"/>
</dbReference>
<dbReference type="Proteomes" id="UP000095350">
    <property type="component" value="Unassembled WGS sequence"/>
</dbReference>
<evidence type="ECO:0000313" key="5">
    <source>
        <dbReference type="Proteomes" id="UP000283513"/>
    </source>
</evidence>
<proteinExistence type="predicted"/>
<reference evidence="1 4" key="1">
    <citation type="submission" date="2015-09" db="EMBL/GenBank/DDBJ databases">
        <authorList>
            <consortium name="Pathogen Informatics"/>
        </authorList>
    </citation>
    <scope>NUCLEOTIDE SEQUENCE [LARGE SCALE GENOMIC DNA]</scope>
    <source>
        <strain evidence="1 4">2789STDY5834960</strain>
    </source>
</reference>
<gene>
    <name evidence="2" type="ORF">DW856_18140</name>
    <name evidence="3" type="ORF">DWZ31_14965</name>
    <name evidence="1" type="ORF">ERS852572_03124</name>
</gene>
<dbReference type="Gene3D" id="3.40.109.40">
    <property type="match status" value="1"/>
</dbReference>
<dbReference type="STRING" id="166486.ERS852572_03124"/>
<dbReference type="AlphaFoldDB" id="A0A173VL23"/>
<evidence type="ECO:0000313" key="4">
    <source>
        <dbReference type="Proteomes" id="UP000095350"/>
    </source>
</evidence>